<accession>A0A1H0DQB9</accession>
<dbReference type="NCBIfam" id="NF004514">
    <property type="entry name" value="PRK05855.1"/>
    <property type="match status" value="1"/>
</dbReference>
<dbReference type="SUPFAM" id="SSF51735">
    <property type="entry name" value="NAD(P)-binding Rossmann-fold domains"/>
    <property type="match status" value="1"/>
</dbReference>
<dbReference type="Gene3D" id="3.40.50.1820">
    <property type="entry name" value="alpha/beta hydrolase"/>
    <property type="match status" value="1"/>
</dbReference>
<dbReference type="eggNOG" id="COG0300">
    <property type="taxonomic scope" value="Bacteria"/>
</dbReference>
<dbReference type="InterPro" id="IPR002347">
    <property type="entry name" value="SDR_fam"/>
</dbReference>
<organism evidence="5 6">
    <name type="scientific">Allokutzneria albata</name>
    <name type="common">Kibdelosporangium albatum</name>
    <dbReference type="NCBI Taxonomy" id="211114"/>
    <lineage>
        <taxon>Bacteria</taxon>
        <taxon>Bacillati</taxon>
        <taxon>Actinomycetota</taxon>
        <taxon>Actinomycetes</taxon>
        <taxon>Pseudonocardiales</taxon>
        <taxon>Pseudonocardiaceae</taxon>
        <taxon>Allokutzneria</taxon>
    </lineage>
</organism>
<dbReference type="PANTHER" id="PTHR43391:SF12">
    <property type="entry name" value="OXIDOREDUCTASE EPHD-RELATED"/>
    <property type="match status" value="1"/>
</dbReference>
<dbReference type="Proteomes" id="UP000183376">
    <property type="component" value="Chromosome I"/>
</dbReference>
<name>A0A1H0DQB9_ALLAB</name>
<dbReference type="RefSeq" id="WP_030432033.1">
    <property type="nucleotide sequence ID" value="NZ_JOEF01000022.1"/>
</dbReference>
<evidence type="ECO:0000256" key="2">
    <source>
        <dbReference type="ARBA" id="ARBA00023002"/>
    </source>
</evidence>
<reference evidence="5 6" key="1">
    <citation type="submission" date="2016-10" db="EMBL/GenBank/DDBJ databases">
        <authorList>
            <person name="de Groot N.N."/>
        </authorList>
    </citation>
    <scope>NUCLEOTIDE SEQUENCE [LARGE SCALE GENOMIC DNA]</scope>
    <source>
        <strain evidence="5 6">DSM 44149</strain>
    </source>
</reference>
<sequence>MRSVRSGSARLAVYESGAPDRPTVLLVHGYPDDHHVWDRVAQHLRERFHVVTYDTRGTGTSTGPKERSGYRVERLAEDLLAVADAVSPDRPVHVVGHDWGSIQAWEAVTDPAVRHRIASYTTISGPCLDHVGHWTRSRLRRPTPRGLRQLVAQQLHSWYILFFHLPVLPALLWRTVIARNWARMLWRTEGIEHDRPTRVLAKDGVLGMELYRANMGPRLRNPRVRRTSVPVQVITPLHDRYVSPALAEDLERWVPELWRRPLAAGHWAPLSHPEAVARMVDEFVEHAETQKSSRALRRHRVSEHRKPFAEQLIVITGAGSGIGRATAEAFAAQGAEVIVADINEVAAKDTVRRLGSGAAYQVDVADEAAMQRFADAVIAEHGVPDIVVNNAGIGMAGAFLDTTTEQWKRVLDVNLWGVIHGCRLFGSAMAQRAEGGHIVNIASAAAYTPTQVLPAYSTTKSAVLMLSECLRAELAAGGIGVTAICPGLVNTNIAGTTTYAGATEAEQAAFRERAVKNYEVRNYPPERVAVQILRAVERNAPLVPVTAEARVSFALSKVSPAALRAFAKLTPPREEPEGRA</sequence>
<dbReference type="AlphaFoldDB" id="A0A1H0DQB9"/>
<dbReference type="InterPro" id="IPR029058">
    <property type="entry name" value="AB_hydrolase_fold"/>
</dbReference>
<dbReference type="SUPFAM" id="SSF53474">
    <property type="entry name" value="alpha/beta-Hydrolases"/>
    <property type="match status" value="1"/>
</dbReference>
<dbReference type="PROSITE" id="PS00061">
    <property type="entry name" value="ADH_SHORT"/>
    <property type="match status" value="1"/>
</dbReference>
<dbReference type="PANTHER" id="PTHR43391">
    <property type="entry name" value="RETINOL DEHYDROGENASE-RELATED"/>
    <property type="match status" value="1"/>
</dbReference>
<dbReference type="Pfam" id="PF00561">
    <property type="entry name" value="Abhydrolase_1"/>
    <property type="match status" value="1"/>
</dbReference>
<dbReference type="OrthoDB" id="4220752at2"/>
<dbReference type="EMBL" id="LT629701">
    <property type="protein sequence ID" value="SDN72256.1"/>
    <property type="molecule type" value="Genomic_DNA"/>
</dbReference>
<keyword evidence="3" id="KW-0812">Transmembrane</keyword>
<dbReference type="PRINTS" id="PR00080">
    <property type="entry name" value="SDRFAMILY"/>
</dbReference>
<evidence type="ECO:0000259" key="4">
    <source>
        <dbReference type="Pfam" id="PF00561"/>
    </source>
</evidence>
<keyword evidence="3" id="KW-0472">Membrane</keyword>
<dbReference type="eggNOG" id="COG0596">
    <property type="taxonomic scope" value="Bacteria"/>
</dbReference>
<dbReference type="Gene3D" id="3.40.50.720">
    <property type="entry name" value="NAD(P)-binding Rossmann-like Domain"/>
    <property type="match status" value="1"/>
</dbReference>
<dbReference type="FunFam" id="3.40.50.720:FF:000084">
    <property type="entry name" value="Short-chain dehydrogenase reductase"/>
    <property type="match status" value="1"/>
</dbReference>
<evidence type="ECO:0000256" key="3">
    <source>
        <dbReference type="SAM" id="Phobius"/>
    </source>
</evidence>
<dbReference type="Pfam" id="PF00106">
    <property type="entry name" value="adh_short"/>
    <property type="match status" value="1"/>
</dbReference>
<dbReference type="InterPro" id="IPR036291">
    <property type="entry name" value="NAD(P)-bd_dom_sf"/>
</dbReference>
<dbReference type="STRING" id="211114.SAMN04489726_7927"/>
<dbReference type="InterPro" id="IPR000073">
    <property type="entry name" value="AB_hydrolase_1"/>
</dbReference>
<keyword evidence="3" id="KW-1133">Transmembrane helix</keyword>
<feature type="domain" description="AB hydrolase-1" evidence="4">
    <location>
        <begin position="22"/>
        <end position="273"/>
    </location>
</feature>
<evidence type="ECO:0000256" key="1">
    <source>
        <dbReference type="ARBA" id="ARBA00006484"/>
    </source>
</evidence>
<comment type="similarity">
    <text evidence="1">Belongs to the short-chain dehydrogenases/reductases (SDR) family.</text>
</comment>
<feature type="transmembrane region" description="Helical" evidence="3">
    <location>
        <begin position="158"/>
        <end position="177"/>
    </location>
</feature>
<dbReference type="GO" id="GO:0016491">
    <property type="term" value="F:oxidoreductase activity"/>
    <property type="evidence" value="ECO:0007669"/>
    <property type="project" value="UniProtKB-KW"/>
</dbReference>
<protein>
    <submittedName>
        <fullName evidence="5">Short-chain dehydrogenase</fullName>
    </submittedName>
</protein>
<evidence type="ECO:0000313" key="6">
    <source>
        <dbReference type="Proteomes" id="UP000183376"/>
    </source>
</evidence>
<evidence type="ECO:0000313" key="5">
    <source>
        <dbReference type="EMBL" id="SDN72256.1"/>
    </source>
</evidence>
<dbReference type="CDD" id="cd05233">
    <property type="entry name" value="SDR_c"/>
    <property type="match status" value="1"/>
</dbReference>
<proteinExistence type="inferred from homology"/>
<keyword evidence="6" id="KW-1185">Reference proteome</keyword>
<keyword evidence="2" id="KW-0560">Oxidoreductase</keyword>
<dbReference type="InterPro" id="IPR020904">
    <property type="entry name" value="Sc_DH/Rdtase_CS"/>
</dbReference>
<gene>
    <name evidence="5" type="ORF">SAMN04489726_7927</name>
</gene>
<dbReference type="PRINTS" id="PR00081">
    <property type="entry name" value="GDHRDH"/>
</dbReference>